<dbReference type="RefSeq" id="WP_119297242.1">
    <property type="nucleotide sequence ID" value="NZ_BSPV01000018.1"/>
</dbReference>
<evidence type="ECO:0000313" key="4">
    <source>
        <dbReference type="Proteomes" id="UP000319828"/>
    </source>
</evidence>
<dbReference type="InterPro" id="IPR000182">
    <property type="entry name" value="GNAT_dom"/>
</dbReference>
<dbReference type="CDD" id="cd04301">
    <property type="entry name" value="NAT_SF"/>
    <property type="match status" value="1"/>
</dbReference>
<gene>
    <name evidence="3" type="ORF">FOF44_17870</name>
    <name evidence="2" type="ORF">GCM10007931_30990</name>
</gene>
<protein>
    <submittedName>
        <fullName evidence="2">Acyltransferase</fullName>
    </submittedName>
    <submittedName>
        <fullName evidence="3">GNAT family N-acetyltransferase</fullName>
    </submittedName>
</protein>
<reference evidence="2" key="1">
    <citation type="journal article" date="2014" name="Int. J. Syst. Evol. Microbiol.">
        <title>Complete genome of a new Firmicutes species belonging to the dominant human colonic microbiota ('Ruminococcus bicirculans') reveals two chromosomes and a selective capacity to utilize plant glucans.</title>
        <authorList>
            <consortium name="NISC Comparative Sequencing Program"/>
            <person name="Wegmann U."/>
            <person name="Louis P."/>
            <person name="Goesmann A."/>
            <person name="Henrissat B."/>
            <person name="Duncan S.H."/>
            <person name="Flint H.J."/>
        </authorList>
    </citation>
    <scope>NUCLEOTIDE SEQUENCE</scope>
    <source>
        <strain evidence="2">NBRC 111146</strain>
    </source>
</reference>
<dbReference type="Pfam" id="PF13508">
    <property type="entry name" value="Acetyltransf_7"/>
    <property type="match status" value="1"/>
</dbReference>
<accession>A0A557NTA0</accession>
<proteinExistence type="predicted"/>
<keyword evidence="5" id="KW-1185">Reference proteome</keyword>
<keyword evidence="3" id="KW-0808">Transferase</keyword>
<dbReference type="Proteomes" id="UP000319828">
    <property type="component" value="Unassembled WGS sequence"/>
</dbReference>
<dbReference type="PROSITE" id="PS51186">
    <property type="entry name" value="GNAT"/>
    <property type="match status" value="1"/>
</dbReference>
<sequence length="145" mass="16740">MIEVNFQPLESIKIPLIKPIYKAFYPSGKPKKNEQIVVGYHQQKIICIVRFRTIESFSLLTGMLVIPDYRQQGIASQLLTFCQAHCLSENCFCFAYQHLESLYQSIGFSVVEVEQLPNSLQQLFIRYTSTGKKLLPMRYLPTVLT</sequence>
<dbReference type="Gene3D" id="3.40.630.30">
    <property type="match status" value="1"/>
</dbReference>
<dbReference type="AlphaFoldDB" id="A0A557NTA0"/>
<reference evidence="3 4" key="3">
    <citation type="submission" date="2019-07" db="EMBL/GenBank/DDBJ databases">
        <title>The draft genome sequence of Vibrio algivorus M1486.</title>
        <authorList>
            <person name="Meng X."/>
        </authorList>
    </citation>
    <scope>NUCLEOTIDE SEQUENCE [LARGE SCALE GENOMIC DNA]</scope>
    <source>
        <strain evidence="3 4">M1486</strain>
    </source>
</reference>
<feature type="domain" description="N-acetyltransferase" evidence="1">
    <location>
        <begin position="1"/>
        <end position="132"/>
    </location>
</feature>
<comment type="caution">
    <text evidence="3">The sequence shown here is derived from an EMBL/GenBank/DDBJ whole genome shotgun (WGS) entry which is preliminary data.</text>
</comment>
<keyword evidence="2" id="KW-0012">Acyltransferase</keyword>
<evidence type="ECO:0000313" key="2">
    <source>
        <dbReference type="EMBL" id="GLT16123.1"/>
    </source>
</evidence>
<dbReference type="OrthoDB" id="7845888at2"/>
<dbReference type="EMBL" id="VMKJ01000072">
    <property type="protein sequence ID" value="TVO31658.1"/>
    <property type="molecule type" value="Genomic_DNA"/>
</dbReference>
<dbReference type="Proteomes" id="UP001157156">
    <property type="component" value="Unassembled WGS sequence"/>
</dbReference>
<reference evidence="5" key="2">
    <citation type="journal article" date="2019" name="Int. J. Syst. Evol. Microbiol.">
        <title>The Global Catalogue of Microorganisms (GCM) 10K type strain sequencing project: providing services to taxonomists for standard genome sequencing and annotation.</title>
        <authorList>
            <consortium name="The Broad Institute Genomics Platform"/>
            <consortium name="The Broad Institute Genome Sequencing Center for Infectious Disease"/>
            <person name="Wu L."/>
            <person name="Ma J."/>
        </authorList>
    </citation>
    <scope>NUCLEOTIDE SEQUENCE [LARGE SCALE GENOMIC DNA]</scope>
    <source>
        <strain evidence="5">NBRC 111146</strain>
    </source>
</reference>
<dbReference type="EMBL" id="BSPV01000018">
    <property type="protein sequence ID" value="GLT16123.1"/>
    <property type="molecule type" value="Genomic_DNA"/>
</dbReference>
<dbReference type="InterPro" id="IPR016181">
    <property type="entry name" value="Acyl_CoA_acyltransferase"/>
</dbReference>
<name>A0A557NTA0_9VIBR</name>
<dbReference type="SUPFAM" id="SSF55729">
    <property type="entry name" value="Acyl-CoA N-acyltransferases (Nat)"/>
    <property type="match status" value="1"/>
</dbReference>
<evidence type="ECO:0000259" key="1">
    <source>
        <dbReference type="PROSITE" id="PS51186"/>
    </source>
</evidence>
<evidence type="ECO:0000313" key="5">
    <source>
        <dbReference type="Proteomes" id="UP001157156"/>
    </source>
</evidence>
<evidence type="ECO:0000313" key="3">
    <source>
        <dbReference type="EMBL" id="TVO31658.1"/>
    </source>
</evidence>
<organism evidence="3 4">
    <name type="scientific">Vibrio algivorus</name>
    <dbReference type="NCBI Taxonomy" id="1667024"/>
    <lineage>
        <taxon>Bacteria</taxon>
        <taxon>Pseudomonadati</taxon>
        <taxon>Pseudomonadota</taxon>
        <taxon>Gammaproteobacteria</taxon>
        <taxon>Vibrionales</taxon>
        <taxon>Vibrionaceae</taxon>
        <taxon>Vibrio</taxon>
    </lineage>
</organism>
<reference evidence="2" key="4">
    <citation type="submission" date="2023-01" db="EMBL/GenBank/DDBJ databases">
        <title>Draft genome sequence of Vibrio algivorus strain NBRC 111146.</title>
        <authorList>
            <person name="Sun Q."/>
            <person name="Mori K."/>
        </authorList>
    </citation>
    <scope>NUCLEOTIDE SEQUENCE</scope>
    <source>
        <strain evidence="2">NBRC 111146</strain>
    </source>
</reference>
<dbReference type="GO" id="GO:0016747">
    <property type="term" value="F:acyltransferase activity, transferring groups other than amino-acyl groups"/>
    <property type="evidence" value="ECO:0007669"/>
    <property type="project" value="InterPro"/>
</dbReference>